<gene>
    <name evidence="2" type="ORF">VNO80_28296</name>
</gene>
<proteinExistence type="predicted"/>
<evidence type="ECO:0000313" key="3">
    <source>
        <dbReference type="Proteomes" id="UP001374584"/>
    </source>
</evidence>
<protein>
    <submittedName>
        <fullName evidence="2">Uncharacterized protein</fullName>
    </submittedName>
</protein>
<feature type="region of interest" description="Disordered" evidence="1">
    <location>
        <begin position="50"/>
        <end position="81"/>
    </location>
</feature>
<dbReference type="AlphaFoldDB" id="A0AAN9L8T0"/>
<keyword evidence="3" id="KW-1185">Reference proteome</keyword>
<accession>A0AAN9L8T0</accession>
<organism evidence="2 3">
    <name type="scientific">Phaseolus coccineus</name>
    <name type="common">Scarlet runner bean</name>
    <name type="synonym">Phaseolus multiflorus</name>
    <dbReference type="NCBI Taxonomy" id="3886"/>
    <lineage>
        <taxon>Eukaryota</taxon>
        <taxon>Viridiplantae</taxon>
        <taxon>Streptophyta</taxon>
        <taxon>Embryophyta</taxon>
        <taxon>Tracheophyta</taxon>
        <taxon>Spermatophyta</taxon>
        <taxon>Magnoliopsida</taxon>
        <taxon>eudicotyledons</taxon>
        <taxon>Gunneridae</taxon>
        <taxon>Pentapetalae</taxon>
        <taxon>rosids</taxon>
        <taxon>fabids</taxon>
        <taxon>Fabales</taxon>
        <taxon>Fabaceae</taxon>
        <taxon>Papilionoideae</taxon>
        <taxon>50 kb inversion clade</taxon>
        <taxon>NPAAA clade</taxon>
        <taxon>indigoferoid/millettioid clade</taxon>
        <taxon>Phaseoleae</taxon>
        <taxon>Phaseolus</taxon>
    </lineage>
</organism>
<name>A0AAN9L8T0_PHACN</name>
<evidence type="ECO:0000256" key="1">
    <source>
        <dbReference type="SAM" id="MobiDB-lite"/>
    </source>
</evidence>
<reference evidence="2 3" key="1">
    <citation type="submission" date="2024-01" db="EMBL/GenBank/DDBJ databases">
        <title>The genomes of 5 underutilized Papilionoideae crops provide insights into root nodulation and disease resistanc.</title>
        <authorList>
            <person name="Jiang F."/>
        </authorList>
    </citation>
    <scope>NUCLEOTIDE SEQUENCE [LARGE SCALE GENOMIC DNA]</scope>
    <source>
        <strain evidence="2">JINMINGXINNONG_FW02</strain>
        <tissue evidence="2">Leaves</tissue>
    </source>
</reference>
<feature type="compositionally biased region" description="Basic residues" evidence="1">
    <location>
        <begin position="57"/>
        <end position="74"/>
    </location>
</feature>
<dbReference type="Proteomes" id="UP001374584">
    <property type="component" value="Unassembled WGS sequence"/>
</dbReference>
<comment type="caution">
    <text evidence="2">The sequence shown here is derived from an EMBL/GenBank/DDBJ whole genome shotgun (WGS) entry which is preliminary data.</text>
</comment>
<sequence length="81" mass="9167">MSVGSNPGHLGFGLAYKKPNSSFYAAFFFLFFIAQWEEQEQGTCLLKIRNGSDPARNQKKQKCFQGSHRGRVQRRPTGICP</sequence>
<evidence type="ECO:0000313" key="2">
    <source>
        <dbReference type="EMBL" id="KAK7331560.1"/>
    </source>
</evidence>
<dbReference type="EMBL" id="JAYMYR010000011">
    <property type="protein sequence ID" value="KAK7331560.1"/>
    <property type="molecule type" value="Genomic_DNA"/>
</dbReference>